<comment type="caution">
    <text evidence="5">The sequence shown here is derived from an EMBL/GenBank/DDBJ whole genome shotgun (WGS) entry which is preliminary data.</text>
</comment>
<keyword evidence="1" id="KW-0547">Nucleotide-binding</keyword>
<dbReference type="Gene3D" id="2.40.100.10">
    <property type="entry name" value="Cyclophilin-like"/>
    <property type="match status" value="1"/>
</dbReference>
<evidence type="ECO:0000313" key="6">
    <source>
        <dbReference type="Proteomes" id="UP000616779"/>
    </source>
</evidence>
<dbReference type="PANTHER" id="PTHR43309">
    <property type="entry name" value="5-OXOPROLINASE SUBUNIT C"/>
    <property type="match status" value="1"/>
</dbReference>
<evidence type="ECO:0000256" key="2">
    <source>
        <dbReference type="ARBA" id="ARBA00022801"/>
    </source>
</evidence>
<gene>
    <name evidence="5" type="ORF">GC098_17730</name>
</gene>
<dbReference type="SMART" id="SM00797">
    <property type="entry name" value="AHS2"/>
    <property type="match status" value="1"/>
</dbReference>
<evidence type="ECO:0000256" key="3">
    <source>
        <dbReference type="ARBA" id="ARBA00022840"/>
    </source>
</evidence>
<dbReference type="PANTHER" id="PTHR43309:SF5">
    <property type="entry name" value="5-OXOPROLINASE SUBUNIT C"/>
    <property type="match status" value="1"/>
</dbReference>
<name>A0ABX1XXJ0_9BACL</name>
<dbReference type="InterPro" id="IPR029000">
    <property type="entry name" value="Cyclophilin-like_dom_sf"/>
</dbReference>
<organism evidence="5 6">
    <name type="scientific">Paenibacillus phytorum</name>
    <dbReference type="NCBI Taxonomy" id="2654977"/>
    <lineage>
        <taxon>Bacteria</taxon>
        <taxon>Bacillati</taxon>
        <taxon>Bacillota</taxon>
        <taxon>Bacilli</taxon>
        <taxon>Bacillales</taxon>
        <taxon>Paenibacillaceae</taxon>
        <taxon>Paenibacillus</taxon>
    </lineage>
</organism>
<evidence type="ECO:0000313" key="5">
    <source>
        <dbReference type="EMBL" id="NOU73237.1"/>
    </source>
</evidence>
<keyword evidence="3" id="KW-0067">ATP-binding</keyword>
<protein>
    <submittedName>
        <fullName evidence="5">5-oxoprolinase/urea amidolyase family protein</fullName>
    </submittedName>
</protein>
<accession>A0ABX1XXJ0</accession>
<evidence type="ECO:0000256" key="1">
    <source>
        <dbReference type="ARBA" id="ARBA00022741"/>
    </source>
</evidence>
<evidence type="ECO:0000259" key="4">
    <source>
        <dbReference type="SMART" id="SM00797"/>
    </source>
</evidence>
<dbReference type="Proteomes" id="UP000616779">
    <property type="component" value="Unassembled WGS sequence"/>
</dbReference>
<dbReference type="EMBL" id="WHOA01000122">
    <property type="protein sequence ID" value="NOU73237.1"/>
    <property type="molecule type" value="Genomic_DNA"/>
</dbReference>
<feature type="domain" description="Carboxyltransferase" evidence="4">
    <location>
        <begin position="24"/>
        <end position="321"/>
    </location>
</feature>
<dbReference type="SUPFAM" id="SSF50891">
    <property type="entry name" value="Cyclophilin-like"/>
    <property type="match status" value="1"/>
</dbReference>
<keyword evidence="2" id="KW-0378">Hydrolase</keyword>
<dbReference type="NCBIfam" id="TIGR00724">
    <property type="entry name" value="urea_amlyse_rel"/>
    <property type="match status" value="1"/>
</dbReference>
<dbReference type="InterPro" id="IPR052708">
    <property type="entry name" value="PxpC"/>
</dbReference>
<keyword evidence="6" id="KW-1185">Reference proteome</keyword>
<dbReference type="RefSeq" id="WP_171644556.1">
    <property type="nucleotide sequence ID" value="NZ_WHOA01000122.1"/>
</dbReference>
<reference evidence="5 6" key="1">
    <citation type="submission" date="2019-10" db="EMBL/GenBank/DDBJ databases">
        <title>Description of Paenibacillus terrestris sp. nov.</title>
        <authorList>
            <person name="Carlier A."/>
            <person name="Qi S."/>
        </authorList>
    </citation>
    <scope>NUCLEOTIDE SEQUENCE [LARGE SCALE GENOMIC DNA]</scope>
    <source>
        <strain evidence="5 6">LMG 31458</strain>
    </source>
</reference>
<proteinExistence type="predicted"/>
<sequence>MSMKVLQPGLLTSIQDLGRYGYQKHGVIVSGAMDTYSLRIANLLVGNEEGEAGLEITLMGPSFLIEQDTLLAITGGDLSPSIDEESIPMWRPVYIKGGSVLRFGTCKSGCRSYLAVAGGFNIPEVMGSKSTYLRAGLGGFHGRALKEADVLELNRPSEQAVHTMRGLEAKAGERPFVPTSWYIERGYIPQDKGHTMVRVMRGSQFELFDEDSVTTFLNEPFQVTPQSDRMGYRLSGPAVKLKRPVEMISEAVSLGTVQIPPDGNPILLLADRQTVGGYPKIAQVAAVDISIIAQMKPGKKLTFQEITVEEAERLYFVREKHIQSLKLRMKLKGIIRHDKNK</sequence>
<dbReference type="Pfam" id="PF02626">
    <property type="entry name" value="CT_A_B"/>
    <property type="match status" value="1"/>
</dbReference>
<dbReference type="InterPro" id="IPR003778">
    <property type="entry name" value="CT_A_B"/>
</dbReference>